<dbReference type="Proteomes" id="UP000230052">
    <property type="component" value="Unassembled WGS sequence"/>
</dbReference>
<evidence type="ECO:0000313" key="2">
    <source>
        <dbReference type="EMBL" id="PIU42461.1"/>
    </source>
</evidence>
<feature type="transmembrane region" description="Helical" evidence="1">
    <location>
        <begin position="344"/>
        <end position="367"/>
    </location>
</feature>
<protein>
    <recommendedName>
        <fullName evidence="4">SHS2 domain-containing protein</fullName>
    </recommendedName>
</protein>
<dbReference type="InterPro" id="IPR007813">
    <property type="entry name" value="PilN"/>
</dbReference>
<dbReference type="Pfam" id="PF05137">
    <property type="entry name" value="PilN"/>
    <property type="match status" value="1"/>
</dbReference>
<dbReference type="Gene3D" id="3.30.420.40">
    <property type="match status" value="1"/>
</dbReference>
<accession>A0A2J0KVF2</accession>
<keyword evidence="1" id="KW-0812">Transmembrane</keyword>
<evidence type="ECO:0000256" key="1">
    <source>
        <dbReference type="SAM" id="Phobius"/>
    </source>
</evidence>
<proteinExistence type="predicted"/>
<keyword evidence="1" id="KW-1133">Transmembrane helix</keyword>
<dbReference type="SUPFAM" id="SSF53067">
    <property type="entry name" value="Actin-like ATPase domain"/>
    <property type="match status" value="1"/>
</dbReference>
<dbReference type="EMBL" id="PEWV01000002">
    <property type="protein sequence ID" value="PIU42461.1"/>
    <property type="molecule type" value="Genomic_DNA"/>
</dbReference>
<dbReference type="InterPro" id="IPR043129">
    <property type="entry name" value="ATPase_NBD"/>
</dbReference>
<keyword evidence="1" id="KW-0472">Membrane</keyword>
<dbReference type="InterPro" id="IPR050696">
    <property type="entry name" value="FtsA/MreB"/>
</dbReference>
<dbReference type="PANTHER" id="PTHR32432">
    <property type="entry name" value="CELL DIVISION PROTEIN FTSA-RELATED"/>
    <property type="match status" value="1"/>
</dbReference>
<sequence>MIKLPLKIPILGKLALNKSTVVVEIGNDWLKLLENKTSLSEKSSVKVSCVKLVQIEESVSLAVSKIFKNLDINTQSVITYIPRHLVTARILEFPSLDPQEISDIVNLQVAKQTPYSKEEIVSAHKIIGSEREGYAKVILAIARRNLINERIEVLEKAGLKVEKVLLSSEGVYSWFKMAYANELKLESQAIGIMDVDSNYSDFIVIRKGALVFTRNILIGANQLLIEPAKWQDTFIEELKRSIELYQNEEKGTKVIKIFLSGASANIKYLDRAINTKLDIFTEITDPLKNLHAANELSVLREEKFKFISFSPLIGIAMGREELKLDLTPAELRIQKQMENKRKQLTLTGVLFTSIIMLASLLLLINIYNKNTYLAQLKKRIAEVGGEAGDIEKMRTRIDLVKGRLDAKGASLNMLSKICELTPKEIHFTSIDIEERKQVILKGRALAMSDVFKFVTSLENSSYFENVKATHTTTKKDKDAEYTEFDIVCVYESLGK</sequence>
<dbReference type="PANTHER" id="PTHR32432:SF3">
    <property type="entry name" value="ETHANOLAMINE UTILIZATION PROTEIN EUTJ"/>
    <property type="match status" value="1"/>
</dbReference>
<evidence type="ECO:0000313" key="3">
    <source>
        <dbReference type="Proteomes" id="UP000230052"/>
    </source>
</evidence>
<gene>
    <name evidence="2" type="ORF">COS99_00120</name>
</gene>
<comment type="caution">
    <text evidence="2">The sequence shown here is derived from an EMBL/GenBank/DDBJ whole genome shotgun (WGS) entry which is preliminary data.</text>
</comment>
<evidence type="ECO:0008006" key="4">
    <source>
        <dbReference type="Google" id="ProtNLM"/>
    </source>
</evidence>
<reference evidence="2 3" key="1">
    <citation type="submission" date="2017-09" db="EMBL/GenBank/DDBJ databases">
        <title>Depth-based differentiation of microbial function through sediment-hosted aquifers and enrichment of novel symbionts in the deep terrestrial subsurface.</title>
        <authorList>
            <person name="Probst A.J."/>
            <person name="Ladd B."/>
            <person name="Jarett J.K."/>
            <person name="Geller-Mcgrath D.E."/>
            <person name="Sieber C.M."/>
            <person name="Emerson J.B."/>
            <person name="Anantharaman K."/>
            <person name="Thomas B.C."/>
            <person name="Malmstrom R."/>
            <person name="Stieglmeier M."/>
            <person name="Klingl A."/>
            <person name="Woyke T."/>
            <person name="Ryan C.M."/>
            <person name="Banfield J.F."/>
        </authorList>
    </citation>
    <scope>NUCLEOTIDE SEQUENCE [LARGE SCALE GENOMIC DNA]</scope>
    <source>
        <strain evidence="2">CG07_land_8_20_14_0_80_42_15</strain>
    </source>
</reference>
<organism evidence="2 3">
    <name type="scientific">Candidatus Aquitaenariimonas noxiae</name>
    <dbReference type="NCBI Taxonomy" id="1974741"/>
    <lineage>
        <taxon>Bacteria</taxon>
        <taxon>Pseudomonadati</taxon>
        <taxon>Candidatus Omnitrophota</taxon>
        <taxon>Candidatus Aquitaenariimonas</taxon>
    </lineage>
</organism>
<dbReference type="InterPro" id="IPR005883">
    <property type="entry name" value="PilM"/>
</dbReference>
<name>A0A2J0KVF2_9BACT</name>
<dbReference type="AlphaFoldDB" id="A0A2J0KVF2"/>
<dbReference type="Pfam" id="PF11104">
    <property type="entry name" value="PilM_2"/>
    <property type="match status" value="2"/>
</dbReference>